<keyword evidence="23" id="KW-1185">Reference proteome</keyword>
<feature type="binding site" evidence="17">
    <location>
        <position position="430"/>
    </location>
    <ligand>
        <name>AMP</name>
        <dbReference type="ChEBI" id="CHEBI:456215"/>
    </ligand>
</feature>
<feature type="domain" description="YjeF N-terminal" evidence="21">
    <location>
        <begin position="18"/>
        <end position="218"/>
    </location>
</feature>
<evidence type="ECO:0000256" key="1">
    <source>
        <dbReference type="ARBA" id="ARBA00000013"/>
    </source>
</evidence>
<sequence>MQRISTHTRAPLWGKAGTRRIEAQASASLPPHTLMRRAGLGIARLAMALAPHARHIWVACGPGNNGGDGFEAAVQLQACGFHTTVSWRGDATALPSDARAALTRLHAAGLSCTPEAPSHWDLAIDALLGLGSRRPPDGHLADWLQRMHAADAPLLSVDLPSGLDADTGVGTGPVLVSRAPRHCLSLLSLKPGQFTADGRDRCGTLWLDDLGCAVDDASGSADAWLPGFAPDQPRLHATHKGSYGDVAVLGGAPGMVGAPILAATAALHAGAGRVFVGLLDPAAAAWDATAPELMFRPHHTLPQHGQALVCGCGGGEALAAMLPALLDHAGPLVLDADALNALAGQDALQKRLHQRASPAVLTPHPLEAARLLNCSTAQVQADRLAAARTLAERMNSVVLLKGSGSVIASPGAPALINPSGNARLASAGTGDVLAGFIGALLAQGLDPRSAAWRAAWRHGDLADRWPAHRPLTASALARAWPARA</sequence>
<comment type="subunit">
    <text evidence="17">Homotetramer.</text>
</comment>
<feature type="binding site" evidence="18">
    <location>
        <position position="65"/>
    </location>
    <ligand>
        <name>K(+)</name>
        <dbReference type="ChEBI" id="CHEBI:29103"/>
    </ligand>
</feature>
<dbReference type="InterPro" id="IPR036652">
    <property type="entry name" value="YjeF_N_dom_sf"/>
</dbReference>
<dbReference type="InterPro" id="IPR030677">
    <property type="entry name" value="Nnr"/>
</dbReference>
<dbReference type="EC" id="4.2.1.136" evidence="19"/>
<dbReference type="NCBIfam" id="TIGR00196">
    <property type="entry name" value="yjeF_cterm"/>
    <property type="match status" value="1"/>
</dbReference>
<dbReference type="PIRSF" id="PIRSF017184">
    <property type="entry name" value="Nnr"/>
    <property type="match status" value="1"/>
</dbReference>
<feature type="domain" description="YjeF C-terminal" evidence="20">
    <location>
        <begin position="223"/>
        <end position="484"/>
    </location>
</feature>
<dbReference type="Pfam" id="PF01256">
    <property type="entry name" value="Carb_kinase"/>
    <property type="match status" value="1"/>
</dbReference>
<comment type="similarity">
    <text evidence="18">Belongs to the NnrE/AIBP family.</text>
</comment>
<dbReference type="Gene3D" id="3.40.50.10260">
    <property type="entry name" value="YjeF N-terminal domain"/>
    <property type="match status" value="1"/>
</dbReference>
<evidence type="ECO:0000256" key="14">
    <source>
        <dbReference type="ARBA" id="ARBA00025153"/>
    </source>
</evidence>
<dbReference type="HAMAP" id="MF_01965">
    <property type="entry name" value="NADHX_dehydratase"/>
    <property type="match status" value="1"/>
</dbReference>
<comment type="cofactor">
    <cofactor evidence="18 19">
        <name>K(+)</name>
        <dbReference type="ChEBI" id="CHEBI:29103"/>
    </cofactor>
    <text evidence="18 19">Binds 1 potassium ion per subunit.</text>
</comment>
<evidence type="ECO:0000256" key="17">
    <source>
        <dbReference type="HAMAP-Rule" id="MF_01965"/>
    </source>
</evidence>
<keyword evidence="12 17" id="KW-0456">Lyase</keyword>
<evidence type="ECO:0000256" key="9">
    <source>
        <dbReference type="ARBA" id="ARBA00022958"/>
    </source>
</evidence>
<dbReference type="PROSITE" id="PS51385">
    <property type="entry name" value="YJEF_N"/>
    <property type="match status" value="1"/>
</dbReference>
<evidence type="ECO:0000256" key="7">
    <source>
        <dbReference type="ARBA" id="ARBA00022840"/>
    </source>
</evidence>
<feature type="binding site" evidence="18">
    <location>
        <begin position="129"/>
        <end position="135"/>
    </location>
    <ligand>
        <name>(6S)-NADPHX</name>
        <dbReference type="ChEBI" id="CHEBI:64076"/>
    </ligand>
</feature>
<keyword evidence="9 18" id="KW-0630">Potassium</keyword>
<dbReference type="GO" id="GO:0005524">
    <property type="term" value="F:ATP binding"/>
    <property type="evidence" value="ECO:0007669"/>
    <property type="project" value="UniProtKB-UniRule"/>
</dbReference>
<organism evidence="22 23">
    <name type="scientific">Xenophilus arseniciresistens</name>
    <dbReference type="NCBI Taxonomy" id="1283306"/>
    <lineage>
        <taxon>Bacteria</taxon>
        <taxon>Pseudomonadati</taxon>
        <taxon>Pseudomonadota</taxon>
        <taxon>Betaproteobacteria</taxon>
        <taxon>Burkholderiales</taxon>
        <taxon>Comamonadaceae</taxon>
        <taxon>Xenophilus</taxon>
    </lineage>
</organism>
<evidence type="ECO:0000259" key="21">
    <source>
        <dbReference type="PROSITE" id="PS51385"/>
    </source>
</evidence>
<feature type="binding site" evidence="17">
    <location>
        <position position="431"/>
    </location>
    <ligand>
        <name>(6S)-NADPHX</name>
        <dbReference type="ChEBI" id="CHEBI:64076"/>
    </ligand>
</feature>
<accession>A0AAE3N984</accession>
<keyword evidence="5 18" id="KW-0479">Metal-binding</keyword>
<dbReference type="GO" id="GO:0110051">
    <property type="term" value="P:metabolite repair"/>
    <property type="evidence" value="ECO:0007669"/>
    <property type="project" value="TreeGrafter"/>
</dbReference>
<keyword evidence="13" id="KW-0511">Multifunctional enzyme</keyword>
<comment type="catalytic activity">
    <reaction evidence="1 18 19">
        <text>(6R)-NADHX = (6S)-NADHX</text>
        <dbReference type="Rhea" id="RHEA:32215"/>
        <dbReference type="ChEBI" id="CHEBI:64074"/>
        <dbReference type="ChEBI" id="CHEBI:64075"/>
        <dbReference type="EC" id="5.1.99.6"/>
    </reaction>
</comment>
<proteinExistence type="inferred from homology"/>
<evidence type="ECO:0000256" key="10">
    <source>
        <dbReference type="ARBA" id="ARBA00023027"/>
    </source>
</evidence>
<evidence type="ECO:0000256" key="16">
    <source>
        <dbReference type="ARBA" id="ARBA00049209"/>
    </source>
</evidence>
<dbReference type="InterPro" id="IPR029056">
    <property type="entry name" value="Ribokinase-like"/>
</dbReference>
<feature type="binding site" evidence="18">
    <location>
        <position position="158"/>
    </location>
    <ligand>
        <name>(6S)-NADPHX</name>
        <dbReference type="ChEBI" id="CHEBI:64076"/>
    </ligand>
</feature>
<feature type="binding site" evidence="18">
    <location>
        <position position="161"/>
    </location>
    <ligand>
        <name>K(+)</name>
        <dbReference type="ChEBI" id="CHEBI:29103"/>
    </ligand>
</feature>
<dbReference type="AlphaFoldDB" id="A0AAE3N984"/>
<gene>
    <name evidence="18" type="primary">nnrE</name>
    <name evidence="17" type="synonym">nnrD</name>
    <name evidence="22" type="ORF">PGB34_14025</name>
</gene>
<dbReference type="PROSITE" id="PS51383">
    <property type="entry name" value="YJEF_C_3"/>
    <property type="match status" value="1"/>
</dbReference>
<evidence type="ECO:0000313" key="23">
    <source>
        <dbReference type="Proteomes" id="UP001212602"/>
    </source>
</evidence>
<comment type="cofactor">
    <cofactor evidence="17">
        <name>Mg(2+)</name>
        <dbReference type="ChEBI" id="CHEBI:18420"/>
    </cofactor>
</comment>
<evidence type="ECO:0000256" key="5">
    <source>
        <dbReference type="ARBA" id="ARBA00022723"/>
    </source>
</evidence>
<dbReference type="EC" id="5.1.99.6" evidence="19"/>
<comment type="similarity">
    <text evidence="17">Belongs to the NnrD/CARKD family.</text>
</comment>
<dbReference type="Pfam" id="PF03853">
    <property type="entry name" value="YjeF_N"/>
    <property type="match status" value="1"/>
</dbReference>
<keyword evidence="8 17" id="KW-0521">NADP</keyword>
<evidence type="ECO:0000256" key="3">
    <source>
        <dbReference type="ARBA" id="ARBA00006001"/>
    </source>
</evidence>
<evidence type="ECO:0000256" key="8">
    <source>
        <dbReference type="ARBA" id="ARBA00022857"/>
    </source>
</evidence>
<evidence type="ECO:0000256" key="18">
    <source>
        <dbReference type="HAMAP-Rule" id="MF_01966"/>
    </source>
</evidence>
<dbReference type="CDD" id="cd01171">
    <property type="entry name" value="YXKO-related"/>
    <property type="match status" value="1"/>
</dbReference>
<dbReference type="GO" id="GO:0052855">
    <property type="term" value="F:ADP-dependent NAD(P)H-hydrate dehydratase activity"/>
    <property type="evidence" value="ECO:0007669"/>
    <property type="project" value="UniProtKB-UniRule"/>
</dbReference>
<comment type="catalytic activity">
    <reaction evidence="16 17 19">
        <text>(6S)-NADPHX + ADP = AMP + phosphate + NADPH + H(+)</text>
        <dbReference type="Rhea" id="RHEA:32235"/>
        <dbReference type="ChEBI" id="CHEBI:15378"/>
        <dbReference type="ChEBI" id="CHEBI:43474"/>
        <dbReference type="ChEBI" id="CHEBI:57783"/>
        <dbReference type="ChEBI" id="CHEBI:64076"/>
        <dbReference type="ChEBI" id="CHEBI:456215"/>
        <dbReference type="ChEBI" id="CHEBI:456216"/>
        <dbReference type="EC" id="4.2.1.136"/>
    </reaction>
</comment>
<feature type="binding site" evidence="18">
    <location>
        <position position="125"/>
    </location>
    <ligand>
        <name>K(+)</name>
        <dbReference type="ChEBI" id="CHEBI:29103"/>
    </ligand>
</feature>
<dbReference type="InterPro" id="IPR004443">
    <property type="entry name" value="YjeF_N_dom"/>
</dbReference>
<evidence type="ECO:0000256" key="19">
    <source>
        <dbReference type="PIRNR" id="PIRNR017184"/>
    </source>
</evidence>
<dbReference type="SUPFAM" id="SSF64153">
    <property type="entry name" value="YjeF N-terminal domain-like"/>
    <property type="match status" value="1"/>
</dbReference>
<comment type="similarity">
    <text evidence="4 19">In the C-terminal section; belongs to the NnrD/CARKD family.</text>
</comment>
<dbReference type="EMBL" id="JAQIPB010000006">
    <property type="protein sequence ID" value="MDA7417481.1"/>
    <property type="molecule type" value="Genomic_DNA"/>
</dbReference>
<keyword evidence="11 18" id="KW-0413">Isomerase</keyword>
<dbReference type="Proteomes" id="UP001212602">
    <property type="component" value="Unassembled WGS sequence"/>
</dbReference>
<dbReference type="GO" id="GO:0046496">
    <property type="term" value="P:nicotinamide nucleotide metabolic process"/>
    <property type="evidence" value="ECO:0007669"/>
    <property type="project" value="UniProtKB-UniRule"/>
</dbReference>
<comment type="function">
    <text evidence="18">Catalyzes the epimerization of the S- and R-forms of NAD(P)HX, a damaged form of NAD(P)H that is a result of enzymatic or heat-dependent hydration. This is a prerequisite for the S-specific NAD(P)H-hydrate dehydratase to allow the repair of both epimers of NAD(P)HX.</text>
</comment>
<comment type="caution">
    <text evidence="22">The sequence shown here is derived from an EMBL/GenBank/DDBJ whole genome shotgun (WGS) entry which is preliminary data.</text>
</comment>
<dbReference type="InterPro" id="IPR017953">
    <property type="entry name" value="Carbohydrate_kinase_pred_CS"/>
</dbReference>
<feature type="binding site" evidence="18">
    <location>
        <begin position="64"/>
        <end position="68"/>
    </location>
    <ligand>
        <name>(6S)-NADPHX</name>
        <dbReference type="ChEBI" id="CHEBI:64076"/>
    </ligand>
</feature>
<feature type="binding site" evidence="17">
    <location>
        <position position="364"/>
    </location>
    <ligand>
        <name>(6S)-NADPHX</name>
        <dbReference type="ChEBI" id="CHEBI:64076"/>
    </ligand>
</feature>
<dbReference type="GO" id="GO:0052856">
    <property type="term" value="F:NAD(P)HX epimerase activity"/>
    <property type="evidence" value="ECO:0007669"/>
    <property type="project" value="UniProtKB-UniRule"/>
</dbReference>
<evidence type="ECO:0000256" key="11">
    <source>
        <dbReference type="ARBA" id="ARBA00023235"/>
    </source>
</evidence>
<dbReference type="GO" id="GO:0046872">
    <property type="term" value="F:metal ion binding"/>
    <property type="evidence" value="ECO:0007669"/>
    <property type="project" value="UniProtKB-UniRule"/>
</dbReference>
<keyword evidence="6 17" id="KW-0547">Nucleotide-binding</keyword>
<comment type="function">
    <text evidence="17">Catalyzes the dehydration of the S-form of NAD(P)HX at the expense of ADP, which is converted to AMP. Together with NAD(P)HX epimerase, which catalyzes the epimerization of the S- and R-forms, the enzyme allows the repair of both epimers of NAD(P)HX, a damaged form of NAD(P)H that is a result of enzymatic or heat-dependent hydration.</text>
</comment>
<comment type="caution">
    <text evidence="18">Lacks conserved residue(s) required for the propagation of feature annotation.</text>
</comment>
<dbReference type="InterPro" id="IPR000631">
    <property type="entry name" value="CARKD"/>
</dbReference>
<dbReference type="NCBIfam" id="TIGR00197">
    <property type="entry name" value="yjeF_nterm"/>
    <property type="match status" value="1"/>
</dbReference>
<dbReference type="PROSITE" id="PS01050">
    <property type="entry name" value="YJEF_C_2"/>
    <property type="match status" value="1"/>
</dbReference>
<dbReference type="HAMAP" id="MF_01966">
    <property type="entry name" value="NADHX_epimerase"/>
    <property type="match status" value="1"/>
</dbReference>
<comment type="catalytic activity">
    <reaction evidence="2 18 19">
        <text>(6R)-NADPHX = (6S)-NADPHX</text>
        <dbReference type="Rhea" id="RHEA:32227"/>
        <dbReference type="ChEBI" id="CHEBI:64076"/>
        <dbReference type="ChEBI" id="CHEBI:64077"/>
        <dbReference type="EC" id="5.1.99.6"/>
    </reaction>
</comment>
<feature type="binding site" evidence="17">
    <location>
        <begin position="401"/>
        <end position="405"/>
    </location>
    <ligand>
        <name>AMP</name>
        <dbReference type="ChEBI" id="CHEBI:456215"/>
    </ligand>
</feature>
<evidence type="ECO:0000256" key="12">
    <source>
        <dbReference type="ARBA" id="ARBA00023239"/>
    </source>
</evidence>
<dbReference type="RefSeq" id="WP_271428701.1">
    <property type="nucleotide sequence ID" value="NZ_JAQIPB010000006.1"/>
</dbReference>
<evidence type="ECO:0000256" key="4">
    <source>
        <dbReference type="ARBA" id="ARBA00009524"/>
    </source>
</evidence>
<dbReference type="PANTHER" id="PTHR12592:SF0">
    <property type="entry name" value="ATP-DEPENDENT (S)-NAD(P)H-HYDRATE DEHYDRATASE"/>
    <property type="match status" value="1"/>
</dbReference>
<evidence type="ECO:0000313" key="22">
    <source>
        <dbReference type="EMBL" id="MDA7417481.1"/>
    </source>
</evidence>
<evidence type="ECO:0000256" key="6">
    <source>
        <dbReference type="ARBA" id="ARBA00022741"/>
    </source>
</evidence>
<feature type="binding site" evidence="17">
    <location>
        <position position="313"/>
    </location>
    <ligand>
        <name>(6S)-NADPHX</name>
        <dbReference type="ChEBI" id="CHEBI:64076"/>
    </ligand>
</feature>
<keyword evidence="7 17" id="KW-0067">ATP-binding</keyword>
<dbReference type="Gene3D" id="3.40.1190.20">
    <property type="match status" value="1"/>
</dbReference>
<dbReference type="SUPFAM" id="SSF53613">
    <property type="entry name" value="Ribokinase-like"/>
    <property type="match status" value="1"/>
</dbReference>
<keyword evidence="10 17" id="KW-0520">NAD</keyword>
<evidence type="ECO:0000256" key="2">
    <source>
        <dbReference type="ARBA" id="ARBA00000909"/>
    </source>
</evidence>
<protein>
    <recommendedName>
        <fullName evidence="19">Bifunctional NAD(P)H-hydrate repair enzyme</fullName>
    </recommendedName>
    <alternativeName>
        <fullName evidence="19">Nicotinamide nucleotide repair protein</fullName>
    </alternativeName>
    <domain>
        <recommendedName>
            <fullName evidence="19">ADP-dependent (S)-NAD(P)H-hydrate dehydratase</fullName>
            <ecNumber evidence="19">4.2.1.136</ecNumber>
        </recommendedName>
        <alternativeName>
            <fullName evidence="19">ADP-dependent NAD(P)HX dehydratase</fullName>
        </alternativeName>
    </domain>
    <domain>
        <recommendedName>
            <fullName evidence="19">NAD(P)H-hydrate epimerase</fullName>
            <ecNumber evidence="19">5.1.99.6</ecNumber>
        </recommendedName>
    </domain>
</protein>
<comment type="similarity">
    <text evidence="3 19">In the N-terminal section; belongs to the NnrE/AIBP family.</text>
</comment>
<feature type="binding site" evidence="17">
    <location>
        <position position="258"/>
    </location>
    <ligand>
        <name>(6S)-NADPHX</name>
        <dbReference type="ChEBI" id="CHEBI:64076"/>
    </ligand>
</feature>
<dbReference type="PANTHER" id="PTHR12592">
    <property type="entry name" value="ATP-DEPENDENT (S)-NAD(P)H-HYDRATE DEHYDRATASE FAMILY MEMBER"/>
    <property type="match status" value="1"/>
</dbReference>
<evidence type="ECO:0000256" key="15">
    <source>
        <dbReference type="ARBA" id="ARBA00048238"/>
    </source>
</evidence>
<evidence type="ECO:0000259" key="20">
    <source>
        <dbReference type="PROSITE" id="PS51383"/>
    </source>
</evidence>
<evidence type="ECO:0000256" key="13">
    <source>
        <dbReference type="ARBA" id="ARBA00023268"/>
    </source>
</evidence>
<reference evidence="22" key="1">
    <citation type="submission" date="2023-01" db="EMBL/GenBank/DDBJ databases">
        <title>Xenophilus mangrovi sp. nov., isolated from soil of Mangrove nature reserve.</title>
        <authorList>
            <person name="Xu S."/>
            <person name="Liu Z."/>
            <person name="Xu Y."/>
        </authorList>
    </citation>
    <scope>NUCLEOTIDE SEQUENCE</scope>
    <source>
        <strain evidence="22">YW8</strain>
    </source>
</reference>
<name>A0AAE3N984_9BURK</name>
<comment type="function">
    <text evidence="14 19">Bifunctional enzyme that catalyzes the epimerization of the S- and R-forms of NAD(P)HX and the dehydration of the S-form of NAD(P)HX at the expense of ADP, which is converted to AMP. This allows the repair of both epimers of NAD(P)HX, a damaged form of NAD(P)H that is a result of enzymatic or heat-dependent hydration.</text>
</comment>
<comment type="catalytic activity">
    <reaction evidence="15 17 19">
        <text>(6S)-NADHX + ADP = AMP + phosphate + NADH + H(+)</text>
        <dbReference type="Rhea" id="RHEA:32223"/>
        <dbReference type="ChEBI" id="CHEBI:15378"/>
        <dbReference type="ChEBI" id="CHEBI:43474"/>
        <dbReference type="ChEBI" id="CHEBI:57945"/>
        <dbReference type="ChEBI" id="CHEBI:64074"/>
        <dbReference type="ChEBI" id="CHEBI:456215"/>
        <dbReference type="ChEBI" id="CHEBI:456216"/>
        <dbReference type="EC" id="4.2.1.136"/>
    </reaction>
</comment>